<dbReference type="GO" id="GO:0031177">
    <property type="term" value="F:phosphopantetheine binding"/>
    <property type="evidence" value="ECO:0007669"/>
    <property type="project" value="InterPro"/>
</dbReference>
<evidence type="ECO:0000256" key="2">
    <source>
        <dbReference type="ARBA" id="ARBA00022553"/>
    </source>
</evidence>
<dbReference type="SUPFAM" id="SSF51161">
    <property type="entry name" value="Trimeric LpxA-like enzymes"/>
    <property type="match status" value="2"/>
</dbReference>
<dbReference type="PROSITE" id="PS00455">
    <property type="entry name" value="AMP_BINDING"/>
    <property type="match status" value="1"/>
</dbReference>
<dbReference type="InterPro" id="IPR020806">
    <property type="entry name" value="PKS_PP-bd"/>
</dbReference>
<dbReference type="Gene3D" id="3.30.300.30">
    <property type="match status" value="1"/>
</dbReference>
<dbReference type="InterPro" id="IPR010071">
    <property type="entry name" value="AA_adenyl_dom"/>
</dbReference>
<dbReference type="Gene3D" id="2.160.10.10">
    <property type="entry name" value="Hexapeptide repeat proteins"/>
    <property type="match status" value="2"/>
</dbReference>
<keyword evidence="4" id="KW-0472">Membrane</keyword>
<feature type="transmembrane region" description="Helical" evidence="4">
    <location>
        <begin position="1142"/>
        <end position="1167"/>
    </location>
</feature>
<comment type="caution">
    <text evidence="6">The sequence shown here is derived from an EMBL/GenBank/DDBJ whole genome shotgun (WGS) entry which is preliminary data.</text>
</comment>
<dbReference type="GO" id="GO:0043041">
    <property type="term" value="P:amino acid activation for nonribosomal peptide biosynthetic process"/>
    <property type="evidence" value="ECO:0007669"/>
    <property type="project" value="TreeGrafter"/>
</dbReference>
<dbReference type="RefSeq" id="WP_189171456.1">
    <property type="nucleotide sequence ID" value="NZ_BMQB01000009.1"/>
</dbReference>
<dbReference type="PROSITE" id="PS50075">
    <property type="entry name" value="CARRIER"/>
    <property type="match status" value="1"/>
</dbReference>
<dbReference type="PANTHER" id="PTHR45527:SF1">
    <property type="entry name" value="FATTY ACID SYNTHASE"/>
    <property type="match status" value="1"/>
</dbReference>
<dbReference type="Proteomes" id="UP000649739">
    <property type="component" value="Unassembled WGS sequence"/>
</dbReference>
<dbReference type="CDD" id="cd05930">
    <property type="entry name" value="A_NRPS"/>
    <property type="match status" value="1"/>
</dbReference>
<evidence type="ECO:0000256" key="4">
    <source>
        <dbReference type="SAM" id="Phobius"/>
    </source>
</evidence>
<dbReference type="InterPro" id="IPR012728">
    <property type="entry name" value="Pls/PosA_C"/>
</dbReference>
<dbReference type="SMART" id="SM00823">
    <property type="entry name" value="PKS_PP"/>
    <property type="match status" value="1"/>
</dbReference>
<dbReference type="PANTHER" id="PTHR45527">
    <property type="entry name" value="NONRIBOSOMAL PEPTIDE SYNTHETASE"/>
    <property type="match status" value="1"/>
</dbReference>
<dbReference type="Gene3D" id="3.40.50.1820">
    <property type="entry name" value="alpha/beta hydrolase"/>
    <property type="match status" value="1"/>
</dbReference>
<feature type="transmembrane region" description="Helical" evidence="4">
    <location>
        <begin position="1179"/>
        <end position="1197"/>
    </location>
</feature>
<dbReference type="Pfam" id="PF00550">
    <property type="entry name" value="PP-binding"/>
    <property type="match status" value="1"/>
</dbReference>
<evidence type="ECO:0000256" key="1">
    <source>
        <dbReference type="ARBA" id="ARBA00022450"/>
    </source>
</evidence>
<dbReference type="NCBIfam" id="TIGR01733">
    <property type="entry name" value="AA-adenyl-dom"/>
    <property type="match status" value="1"/>
</dbReference>
<dbReference type="InterPro" id="IPR036736">
    <property type="entry name" value="ACP-like_sf"/>
</dbReference>
<feature type="transmembrane region" description="Helical" evidence="4">
    <location>
        <begin position="729"/>
        <end position="752"/>
    </location>
</feature>
<dbReference type="InterPro" id="IPR045851">
    <property type="entry name" value="AMP-bd_C_sf"/>
</dbReference>
<dbReference type="InterPro" id="IPR009081">
    <property type="entry name" value="PP-bd_ACP"/>
</dbReference>
<sequence length="1354" mass="144917">MSASVGTAEAAALVRHCPGYSDDIRWRAGERLEHLFEQQCDRLRATGHAGQLAVDGPEDRLTYDELDARANQLARHLLAVGAGPGDRIGLLFDRPVHAYVGMLAVLKINAAYVPLDVAFPADRLAFITADAGVRRVLTQAHLRDHLADADAMPVCVDAAAAAVAARDRRRLTDAERGAPVDELCYVVYTSGTTGRPKGVAIEHASICNFLRVADEVYGVVRADRVYQGLTIAFDFSVEEIWVALVAGATLVPKPGGASLLGHELHAYLTEQRVTALCCVPTLLATVEEDLPGLRFLLVSGEACPQHLVSRWHRPDRRFLNVYGPTEATVTATWTPLHPDRPVTLGVPLPTYHVVVLDPDDARALPPGAVGEIGIAGIGLATGYLNRDDLTARAFVPDFLGIDGNPSGRIYRTGDLGRVNDDGEIEYLGRLDTQVKVRGYRIELTEIESVLLELPGVAQAVVDTHEPEPGAVELVAYYSRRSDAAALDPAALLAALRGQLPGYMVPAYLEELDRIPMLPSNKADRKSLPPPSGPRSRAAAGEYAAPRTDREAALADLLAGVLKLDRVSVDSDFFTDLGANSLLLAHFCARIRERADLGAVSMRDVYGHPSVAALAAALPAVIPAQRRPAAAAPAPPAPTRGRTARYLTCGAAQVALFLGYAYLSATVLAAGYGWVTAGAGWADTYRRAVAAGALAFVLLSVLPVAAKWLLIGRFKPGPIPVWGLAYLRFWTVRTLIRWSPLAMFTGSPLYTLYLRLLGARVGRGVLYLSRNAPVCTDLITIGDGAVVSKDAYLTGYRAEAGVLYPGPVSIGAGAFVGQASVLDADTAIGAGGQLGHTSSLHPGQRVPAGARWHGSPGRATDTRYDIVPPAPGGRARRLGYAAWQLVSALGIYAPLGITLVVVVLEKLPVAAVVLGPQDAALTSWSFYRAALVSSLVLFAGGIVAGLALVGTVPRLLARGVPADRVHTLYGFRYGLHRTVSRLTNRQFLLYLFGDSSAVVHYLRGLGYDLGRVEQTGSNFGISVRHDSPYLSVVGTGTMVSDGLSFNNAEYSATSFRLRRTDVGAGSYLGNNIAYPAAGRTGDDCLLATKVMVPVDGPVRTGVGLLGSPCFEIPRAVDRDRLFDDLKSGPVLRRRLAAKLRHNLVTMALFLFVRWLFLFGVLLLGFVAAELRDDGYGTAPLAGALALTLVYGTGLFIAAERLVLATGAMTPRFCSIYDPYYWWHERFWKVPVTSYRAFDGTPVKNLVWKLLGVRIGKRVFDDGAWVTERRLVAIGDDCTLNVGSGIQSHSLEEGTFKSDHTVLGAGCTLGVNAFVHYGVTMGDGVRLGPDSFLMKGEQVPAGAHWEGNPASRADIS</sequence>
<feature type="transmembrane region" description="Helical" evidence="4">
    <location>
        <begin position="879"/>
        <end position="903"/>
    </location>
</feature>
<dbReference type="Pfam" id="PF00501">
    <property type="entry name" value="AMP-binding"/>
    <property type="match status" value="1"/>
</dbReference>
<evidence type="ECO:0000259" key="5">
    <source>
        <dbReference type="PROSITE" id="PS50075"/>
    </source>
</evidence>
<name>A0A8J3BEX0_9ACTN</name>
<protein>
    <submittedName>
        <fullName evidence="6">Peptide synthetase</fullName>
    </submittedName>
</protein>
<keyword evidence="2" id="KW-0597">Phosphoprotein</keyword>
<feature type="transmembrane region" description="Helical" evidence="4">
    <location>
        <begin position="653"/>
        <end position="675"/>
    </location>
</feature>
<reference evidence="6" key="2">
    <citation type="submission" date="2020-09" db="EMBL/GenBank/DDBJ databases">
        <authorList>
            <person name="Sun Q."/>
            <person name="Ohkuma M."/>
        </authorList>
    </citation>
    <scope>NUCLEOTIDE SEQUENCE</scope>
    <source>
        <strain evidence="6">JCM 3090</strain>
    </source>
</reference>
<accession>A0A8J3BEX0</accession>
<dbReference type="FunFam" id="3.40.50.980:FF:000001">
    <property type="entry name" value="Non-ribosomal peptide synthetase"/>
    <property type="match status" value="1"/>
</dbReference>
<dbReference type="InterPro" id="IPR029058">
    <property type="entry name" value="AB_hydrolase_fold"/>
</dbReference>
<dbReference type="InterPro" id="IPR025110">
    <property type="entry name" value="AMP-bd_C"/>
</dbReference>
<evidence type="ECO:0000313" key="7">
    <source>
        <dbReference type="Proteomes" id="UP000649739"/>
    </source>
</evidence>
<dbReference type="EMBL" id="BMQB01000009">
    <property type="protein sequence ID" value="GGK03725.1"/>
    <property type="molecule type" value="Genomic_DNA"/>
</dbReference>
<dbReference type="InterPro" id="IPR042099">
    <property type="entry name" value="ANL_N_sf"/>
</dbReference>
<gene>
    <name evidence="6" type="ORF">GCM10010123_37050</name>
</gene>
<dbReference type="Gene3D" id="3.40.50.12780">
    <property type="entry name" value="N-terminal domain of ligase-like"/>
    <property type="match status" value="1"/>
</dbReference>
<feature type="region of interest" description="Disordered" evidence="3">
    <location>
        <begin position="519"/>
        <end position="543"/>
    </location>
</feature>
<keyword evidence="7" id="KW-1185">Reference proteome</keyword>
<dbReference type="NCBIfam" id="TIGR02353">
    <property type="entry name" value="NRPS_term_dom"/>
    <property type="match status" value="1"/>
</dbReference>
<dbReference type="GO" id="GO:0005737">
    <property type="term" value="C:cytoplasm"/>
    <property type="evidence" value="ECO:0007669"/>
    <property type="project" value="TreeGrafter"/>
</dbReference>
<dbReference type="Pfam" id="PF13193">
    <property type="entry name" value="AMP-binding_C"/>
    <property type="match status" value="1"/>
</dbReference>
<dbReference type="SUPFAM" id="SSF47336">
    <property type="entry name" value="ACP-like"/>
    <property type="match status" value="1"/>
</dbReference>
<dbReference type="GO" id="GO:0044550">
    <property type="term" value="P:secondary metabolite biosynthetic process"/>
    <property type="evidence" value="ECO:0007669"/>
    <property type="project" value="TreeGrafter"/>
</dbReference>
<dbReference type="SUPFAM" id="SSF56801">
    <property type="entry name" value="Acetyl-CoA synthetase-like"/>
    <property type="match status" value="1"/>
</dbReference>
<keyword evidence="4" id="KW-1133">Transmembrane helix</keyword>
<evidence type="ECO:0000256" key="3">
    <source>
        <dbReference type="SAM" id="MobiDB-lite"/>
    </source>
</evidence>
<reference evidence="6" key="1">
    <citation type="journal article" date="2014" name="Int. J. Syst. Evol. Microbiol.">
        <title>Complete genome sequence of Corynebacterium casei LMG S-19264T (=DSM 44701T), isolated from a smear-ripened cheese.</title>
        <authorList>
            <consortium name="US DOE Joint Genome Institute (JGI-PGF)"/>
            <person name="Walter F."/>
            <person name="Albersmeier A."/>
            <person name="Kalinowski J."/>
            <person name="Ruckert C."/>
        </authorList>
    </citation>
    <scope>NUCLEOTIDE SEQUENCE</scope>
    <source>
        <strain evidence="6">JCM 3090</strain>
    </source>
</reference>
<feature type="transmembrane region" description="Helical" evidence="4">
    <location>
        <begin position="687"/>
        <end position="709"/>
    </location>
</feature>
<proteinExistence type="predicted"/>
<feature type="domain" description="Carrier" evidence="5">
    <location>
        <begin position="544"/>
        <end position="621"/>
    </location>
</feature>
<organism evidence="6 7">
    <name type="scientific">Pilimelia anulata</name>
    <dbReference type="NCBI Taxonomy" id="53371"/>
    <lineage>
        <taxon>Bacteria</taxon>
        <taxon>Bacillati</taxon>
        <taxon>Actinomycetota</taxon>
        <taxon>Actinomycetes</taxon>
        <taxon>Micromonosporales</taxon>
        <taxon>Micromonosporaceae</taxon>
        <taxon>Pilimelia</taxon>
    </lineage>
</organism>
<keyword evidence="1" id="KW-0596">Phosphopantetheine</keyword>
<keyword evidence="4" id="KW-0812">Transmembrane</keyword>
<dbReference type="InterPro" id="IPR011004">
    <property type="entry name" value="Trimer_LpxA-like_sf"/>
</dbReference>
<dbReference type="InterPro" id="IPR020845">
    <property type="entry name" value="AMP-binding_CS"/>
</dbReference>
<dbReference type="InterPro" id="IPR000873">
    <property type="entry name" value="AMP-dep_synth/lig_dom"/>
</dbReference>
<evidence type="ECO:0000313" key="6">
    <source>
        <dbReference type="EMBL" id="GGK03725.1"/>
    </source>
</evidence>
<feature type="transmembrane region" description="Helical" evidence="4">
    <location>
        <begin position="923"/>
        <end position="948"/>
    </location>
</feature>